<accession>A0A1J1IS33</accession>
<protein>
    <submittedName>
        <fullName evidence="1">CLUMA_CG015987, isoform A</fullName>
    </submittedName>
</protein>
<evidence type="ECO:0000313" key="1">
    <source>
        <dbReference type="EMBL" id="CRL02960.1"/>
    </source>
</evidence>
<reference evidence="1 2" key="1">
    <citation type="submission" date="2015-04" db="EMBL/GenBank/DDBJ databases">
        <authorList>
            <person name="Syromyatnikov M.Y."/>
            <person name="Popov V.N."/>
        </authorList>
    </citation>
    <scope>NUCLEOTIDE SEQUENCE [LARGE SCALE GENOMIC DNA]</scope>
</reference>
<dbReference type="AlphaFoldDB" id="A0A1J1IS33"/>
<proteinExistence type="predicted"/>
<name>A0A1J1IS33_9DIPT</name>
<organism evidence="1 2">
    <name type="scientific">Clunio marinus</name>
    <dbReference type="NCBI Taxonomy" id="568069"/>
    <lineage>
        <taxon>Eukaryota</taxon>
        <taxon>Metazoa</taxon>
        <taxon>Ecdysozoa</taxon>
        <taxon>Arthropoda</taxon>
        <taxon>Hexapoda</taxon>
        <taxon>Insecta</taxon>
        <taxon>Pterygota</taxon>
        <taxon>Neoptera</taxon>
        <taxon>Endopterygota</taxon>
        <taxon>Diptera</taxon>
        <taxon>Nematocera</taxon>
        <taxon>Chironomoidea</taxon>
        <taxon>Chironomidae</taxon>
        <taxon>Clunio</taxon>
    </lineage>
</organism>
<keyword evidence="2" id="KW-1185">Reference proteome</keyword>
<dbReference type="Proteomes" id="UP000183832">
    <property type="component" value="Unassembled WGS sequence"/>
</dbReference>
<sequence length="66" mass="7824">MQESRLPISLFMKVEHVKNLFFIASILDLVIEEQGNGREKVYQKSHSSLSQSRFPWSLKCREIYHN</sequence>
<gene>
    <name evidence="1" type="ORF">CLUMA_CG015987</name>
</gene>
<evidence type="ECO:0000313" key="2">
    <source>
        <dbReference type="Proteomes" id="UP000183832"/>
    </source>
</evidence>
<dbReference type="EMBL" id="CVRI01000058">
    <property type="protein sequence ID" value="CRL02960.1"/>
    <property type="molecule type" value="Genomic_DNA"/>
</dbReference>